<organism evidence="1">
    <name type="scientific">Metamycoplasma salivarium</name>
    <name type="common">Mycoplasma salivarium</name>
    <dbReference type="NCBI Taxonomy" id="2124"/>
    <lineage>
        <taxon>Bacteria</taxon>
        <taxon>Bacillati</taxon>
        <taxon>Mycoplasmatota</taxon>
        <taxon>Mycoplasmoidales</taxon>
        <taxon>Metamycoplasmataceae</taxon>
        <taxon>Metamycoplasma</taxon>
    </lineage>
</organism>
<name>A0A448ZYD0_METSV</name>
<dbReference type="InterPro" id="IPR021222">
    <property type="entry name" value="DUF2714"/>
</dbReference>
<sequence length="166" mass="19115">MISKKSNTQEIILNFDVFSDYNNMVQNENFISYTKLYASVLLNANLSFESQVYKDFYKLVSEAVQNKLPILFNKFNVIFAINPKFSTAVATPRLVNDDELKEILTEDTNVLNLKESKEPFVKSINAEIIDSVLLKNAIVEFLPNMILYKSKNTDNLKLLFNQNLTK</sequence>
<gene>
    <name evidence="1" type="ORF">NCTC10113_01183</name>
</gene>
<dbReference type="EMBL" id="LR214939">
    <property type="protein sequence ID" value="VEU56280.1"/>
    <property type="molecule type" value="Genomic_DNA"/>
</dbReference>
<dbReference type="RefSeq" id="WP_024544128.1">
    <property type="nucleotide sequence ID" value="NZ_LR214938.2"/>
</dbReference>
<protein>
    <submittedName>
        <fullName evidence="1">Protein of uncharacterized function (DUF2714)</fullName>
    </submittedName>
</protein>
<accession>A0A448ZYD0</accession>
<evidence type="ECO:0000313" key="1">
    <source>
        <dbReference type="EMBL" id="VEU56280.1"/>
    </source>
</evidence>
<reference evidence="1" key="1">
    <citation type="submission" date="2019-01" db="EMBL/GenBank/DDBJ databases">
        <authorList>
            <consortium name="Pathogen Informatics"/>
        </authorList>
    </citation>
    <scope>NUCLEOTIDE SEQUENCE [LARGE SCALE GENOMIC DNA]</scope>
    <source>
        <strain evidence="1">NCTC10113</strain>
    </source>
</reference>
<keyword evidence="1" id="KW-0614">Plasmid</keyword>
<dbReference type="AlphaFoldDB" id="A0A448ZYD0"/>
<geneLocation type="plasmid" evidence="1">
    <name>2</name>
</geneLocation>
<proteinExistence type="predicted"/>
<dbReference type="Pfam" id="PF10896">
    <property type="entry name" value="DUF2714"/>
    <property type="match status" value="1"/>
</dbReference>